<dbReference type="SUPFAM" id="SSF52172">
    <property type="entry name" value="CheY-like"/>
    <property type="match status" value="1"/>
</dbReference>
<accession>A0A2S5AC83</accession>
<dbReference type="InterPro" id="IPR011006">
    <property type="entry name" value="CheY-like_superfamily"/>
</dbReference>
<dbReference type="Proteomes" id="UP000237310">
    <property type="component" value="Unassembled WGS sequence"/>
</dbReference>
<dbReference type="GO" id="GO:0000160">
    <property type="term" value="P:phosphorelay signal transduction system"/>
    <property type="evidence" value="ECO:0007669"/>
    <property type="project" value="InterPro"/>
</dbReference>
<dbReference type="InterPro" id="IPR052893">
    <property type="entry name" value="TCS_response_regulator"/>
</dbReference>
<dbReference type="SMART" id="SM00448">
    <property type="entry name" value="REC"/>
    <property type="match status" value="1"/>
</dbReference>
<keyword evidence="4" id="KW-1185">Reference proteome</keyword>
<evidence type="ECO:0000313" key="4">
    <source>
        <dbReference type="Proteomes" id="UP000237310"/>
    </source>
</evidence>
<dbReference type="PROSITE" id="PS50110">
    <property type="entry name" value="RESPONSE_REGULATORY"/>
    <property type="match status" value="1"/>
</dbReference>
<organism evidence="3 4">
    <name type="scientific">Flavobacterium alvei</name>
    <dbReference type="NCBI Taxonomy" id="2080416"/>
    <lineage>
        <taxon>Bacteria</taxon>
        <taxon>Pseudomonadati</taxon>
        <taxon>Bacteroidota</taxon>
        <taxon>Flavobacteriia</taxon>
        <taxon>Flavobacteriales</taxon>
        <taxon>Flavobacteriaceae</taxon>
        <taxon>Flavobacterium</taxon>
    </lineage>
</organism>
<sequence>MELQVNNIEIVLVEDSPDDAGLVIRALKKSNLVNHLIHLSDGAQALDFIFCRNEYSHRKIDDKPKLILLDLKMPKVDGLQVLKAIREDERTENIPIVIMTSSNEERDIVDSYRLGANSYIVKPVDFDNFSKAVAELGFYWLLLNKVPR</sequence>
<dbReference type="PANTHER" id="PTHR44520">
    <property type="entry name" value="RESPONSE REGULATOR RCP1-RELATED"/>
    <property type="match status" value="1"/>
</dbReference>
<protein>
    <submittedName>
        <fullName evidence="3">Two-component system response regulator</fullName>
    </submittedName>
</protein>
<dbReference type="InterPro" id="IPR001789">
    <property type="entry name" value="Sig_transdc_resp-reg_receiver"/>
</dbReference>
<comment type="caution">
    <text evidence="3">The sequence shown here is derived from an EMBL/GenBank/DDBJ whole genome shotgun (WGS) entry which is preliminary data.</text>
</comment>
<dbReference type="EMBL" id="PQVG01000004">
    <property type="protein sequence ID" value="POY39713.1"/>
    <property type="molecule type" value="Genomic_DNA"/>
</dbReference>
<dbReference type="RefSeq" id="WP_103805601.1">
    <property type="nucleotide sequence ID" value="NZ_PQVG01000004.1"/>
</dbReference>
<feature type="modified residue" description="4-aspartylphosphate" evidence="1">
    <location>
        <position position="70"/>
    </location>
</feature>
<dbReference type="Gene3D" id="3.40.50.2300">
    <property type="match status" value="1"/>
</dbReference>
<proteinExistence type="predicted"/>
<gene>
    <name evidence="3" type="ORF">C3L50_07715</name>
</gene>
<feature type="domain" description="Response regulatory" evidence="2">
    <location>
        <begin position="9"/>
        <end position="137"/>
    </location>
</feature>
<evidence type="ECO:0000256" key="1">
    <source>
        <dbReference type="PROSITE-ProRule" id="PRU00169"/>
    </source>
</evidence>
<evidence type="ECO:0000313" key="3">
    <source>
        <dbReference type="EMBL" id="POY39713.1"/>
    </source>
</evidence>
<dbReference type="CDD" id="cd17557">
    <property type="entry name" value="REC_Rcp-like"/>
    <property type="match status" value="1"/>
</dbReference>
<dbReference type="OrthoDB" id="7631574at2"/>
<dbReference type="Pfam" id="PF00072">
    <property type="entry name" value="Response_reg"/>
    <property type="match status" value="1"/>
</dbReference>
<name>A0A2S5AC83_9FLAO</name>
<dbReference type="AlphaFoldDB" id="A0A2S5AC83"/>
<dbReference type="PANTHER" id="PTHR44520:SF1">
    <property type="entry name" value="TWO-COMPONENT SYSTEM REGULATORY PROTEIN"/>
    <property type="match status" value="1"/>
</dbReference>
<keyword evidence="1" id="KW-0597">Phosphoprotein</keyword>
<reference evidence="3 4" key="1">
    <citation type="submission" date="2018-01" db="EMBL/GenBank/DDBJ databases">
        <authorList>
            <person name="Gaut B.S."/>
            <person name="Morton B.R."/>
            <person name="Clegg M.T."/>
            <person name="Duvall M.R."/>
        </authorList>
    </citation>
    <scope>NUCLEOTIDE SEQUENCE [LARGE SCALE GENOMIC DNA]</scope>
    <source>
        <strain evidence="3 4">HR-AY</strain>
    </source>
</reference>
<evidence type="ECO:0000259" key="2">
    <source>
        <dbReference type="PROSITE" id="PS50110"/>
    </source>
</evidence>